<evidence type="ECO:0000313" key="4">
    <source>
        <dbReference type="Proteomes" id="UP001174909"/>
    </source>
</evidence>
<organism evidence="3 4">
    <name type="scientific">Geodia barretti</name>
    <name type="common">Barrett's horny sponge</name>
    <dbReference type="NCBI Taxonomy" id="519541"/>
    <lineage>
        <taxon>Eukaryota</taxon>
        <taxon>Metazoa</taxon>
        <taxon>Porifera</taxon>
        <taxon>Demospongiae</taxon>
        <taxon>Heteroscleromorpha</taxon>
        <taxon>Tetractinellida</taxon>
        <taxon>Astrophorina</taxon>
        <taxon>Geodiidae</taxon>
        <taxon>Geodia</taxon>
    </lineage>
</organism>
<name>A0AA35X4Z3_GEOBA</name>
<evidence type="ECO:0000256" key="1">
    <source>
        <dbReference type="SAM" id="MobiDB-lite"/>
    </source>
</evidence>
<sequence>MSVSPPSATSQTPGEEAAPSPPVPQPGRGFVQDIILNAFEPGVNQSVLIFINLAFVLLLLTLVGLTLLVGLDLHILLLIVLAVGLMIGFNWFISQLPNTAPDPKTTSKERDKQE</sequence>
<dbReference type="Proteomes" id="UP001174909">
    <property type="component" value="Unassembled WGS sequence"/>
</dbReference>
<feature type="transmembrane region" description="Helical" evidence="2">
    <location>
        <begin position="75"/>
        <end position="93"/>
    </location>
</feature>
<dbReference type="InterPro" id="IPR013945">
    <property type="entry name" value="Pkr1"/>
</dbReference>
<proteinExistence type="predicted"/>
<keyword evidence="2" id="KW-1133">Transmembrane helix</keyword>
<keyword evidence="2" id="KW-0812">Transmembrane</keyword>
<dbReference type="GO" id="GO:0070072">
    <property type="term" value="P:vacuolar proton-transporting V-type ATPase complex assembly"/>
    <property type="evidence" value="ECO:0007669"/>
    <property type="project" value="InterPro"/>
</dbReference>
<evidence type="ECO:0000313" key="3">
    <source>
        <dbReference type="EMBL" id="CAI8044379.1"/>
    </source>
</evidence>
<feature type="compositionally biased region" description="Basic and acidic residues" evidence="1">
    <location>
        <begin position="105"/>
        <end position="114"/>
    </location>
</feature>
<feature type="region of interest" description="Disordered" evidence="1">
    <location>
        <begin position="1"/>
        <end position="26"/>
    </location>
</feature>
<feature type="compositionally biased region" description="Polar residues" evidence="1">
    <location>
        <begin position="1"/>
        <end position="13"/>
    </location>
</feature>
<keyword evidence="4" id="KW-1185">Reference proteome</keyword>
<dbReference type="AlphaFoldDB" id="A0AA35X4Z3"/>
<comment type="caution">
    <text evidence="3">The sequence shown here is derived from an EMBL/GenBank/DDBJ whole genome shotgun (WGS) entry which is preliminary data.</text>
</comment>
<dbReference type="EMBL" id="CASHTH010003391">
    <property type="protein sequence ID" value="CAI8044379.1"/>
    <property type="molecule type" value="Genomic_DNA"/>
</dbReference>
<evidence type="ECO:0000256" key="2">
    <source>
        <dbReference type="SAM" id="Phobius"/>
    </source>
</evidence>
<keyword evidence="2" id="KW-0472">Membrane</keyword>
<dbReference type="PANTHER" id="PTHR28251">
    <property type="entry name" value="V-TYPE ATPASE ASSEMBLY FACTOR PKR1"/>
    <property type="match status" value="1"/>
</dbReference>
<reference evidence="3" key="1">
    <citation type="submission" date="2023-03" db="EMBL/GenBank/DDBJ databases">
        <authorList>
            <person name="Steffen K."/>
            <person name="Cardenas P."/>
        </authorList>
    </citation>
    <scope>NUCLEOTIDE SEQUENCE</scope>
</reference>
<feature type="transmembrane region" description="Helical" evidence="2">
    <location>
        <begin position="47"/>
        <end position="68"/>
    </location>
</feature>
<protein>
    <submittedName>
        <fullName evidence="3">Uncharacterized protein</fullName>
    </submittedName>
</protein>
<dbReference type="Pfam" id="PF08636">
    <property type="entry name" value="Pkr1"/>
    <property type="match status" value="1"/>
</dbReference>
<feature type="region of interest" description="Disordered" evidence="1">
    <location>
        <begin position="95"/>
        <end position="114"/>
    </location>
</feature>
<gene>
    <name evidence="3" type="ORF">GBAR_LOCUS24621</name>
</gene>
<dbReference type="GO" id="GO:0005789">
    <property type="term" value="C:endoplasmic reticulum membrane"/>
    <property type="evidence" value="ECO:0007669"/>
    <property type="project" value="TreeGrafter"/>
</dbReference>
<dbReference type="PANTHER" id="PTHR28251:SF1">
    <property type="entry name" value="V-TYPE ATPASE ASSEMBLY FACTOR PKR1"/>
    <property type="match status" value="1"/>
</dbReference>
<accession>A0AA35X4Z3</accession>